<dbReference type="CDD" id="cd00833">
    <property type="entry name" value="PKS"/>
    <property type="match status" value="1"/>
</dbReference>
<dbReference type="InterPro" id="IPR016039">
    <property type="entry name" value="Thiolase-like"/>
</dbReference>
<dbReference type="InterPro" id="IPR036736">
    <property type="entry name" value="ACP-like_sf"/>
</dbReference>
<feature type="active site" description="Proton donor; for dehydratase activity" evidence="6">
    <location>
        <position position="1189"/>
    </location>
</feature>
<keyword evidence="11" id="KW-1185">Reference proteome</keyword>
<proteinExistence type="predicted"/>
<feature type="region of interest" description="N-terminal hotdog fold" evidence="6">
    <location>
        <begin position="966"/>
        <end position="1103"/>
    </location>
</feature>
<feature type="region of interest" description="C-terminal hotdog fold" evidence="6">
    <location>
        <begin position="1124"/>
        <end position="1272"/>
    </location>
</feature>
<dbReference type="Gene3D" id="3.40.50.720">
    <property type="entry name" value="NAD(P)-binding Rossmann-like Domain"/>
    <property type="match status" value="2"/>
</dbReference>
<dbReference type="Gene3D" id="3.40.366.10">
    <property type="entry name" value="Malonyl-Coenzyme A Acyl Carrier Protein, domain 2"/>
    <property type="match status" value="1"/>
</dbReference>
<dbReference type="InterPro" id="IPR014043">
    <property type="entry name" value="Acyl_transferase_dom"/>
</dbReference>
<dbReference type="SUPFAM" id="SSF51735">
    <property type="entry name" value="NAD(P)-binding Rossmann-fold domains"/>
    <property type="match status" value="2"/>
</dbReference>
<dbReference type="SUPFAM" id="SSF47336">
    <property type="entry name" value="ACP-like"/>
    <property type="match status" value="1"/>
</dbReference>
<dbReference type="Gene3D" id="3.90.180.10">
    <property type="entry name" value="Medium-chain alcohol dehydrogenases, catalytic domain"/>
    <property type="match status" value="1"/>
</dbReference>
<dbReference type="Pfam" id="PF00698">
    <property type="entry name" value="Acyl_transf_1"/>
    <property type="match status" value="1"/>
</dbReference>
<keyword evidence="4" id="KW-0560">Oxidoreductase</keyword>
<dbReference type="Gene3D" id="3.30.70.3290">
    <property type="match status" value="1"/>
</dbReference>
<feature type="active site" description="Proton acceptor; for dehydratase activity" evidence="6">
    <location>
        <position position="999"/>
    </location>
</feature>
<dbReference type="Pfam" id="PF00109">
    <property type="entry name" value="ketoacyl-synt"/>
    <property type="match status" value="2"/>
</dbReference>
<dbReference type="SUPFAM" id="SSF53901">
    <property type="entry name" value="Thiolase-like"/>
    <property type="match status" value="1"/>
</dbReference>
<dbReference type="InterPro" id="IPR050091">
    <property type="entry name" value="PKS_NRPS_Biosynth_Enz"/>
</dbReference>
<evidence type="ECO:0000259" key="7">
    <source>
        <dbReference type="PROSITE" id="PS50075"/>
    </source>
</evidence>
<dbReference type="Gene3D" id="3.40.47.10">
    <property type="match status" value="1"/>
</dbReference>
<dbReference type="Pfam" id="PF16197">
    <property type="entry name" value="KAsynt_C_assoc"/>
    <property type="match status" value="1"/>
</dbReference>
<dbReference type="PANTHER" id="PTHR43775:SF29">
    <property type="entry name" value="ASPERFURANONE POLYKETIDE SYNTHASE AFOG-RELATED"/>
    <property type="match status" value="1"/>
</dbReference>
<dbReference type="SMART" id="SM00825">
    <property type="entry name" value="PKS_KS"/>
    <property type="match status" value="1"/>
</dbReference>
<dbReference type="GO" id="GO:0016491">
    <property type="term" value="F:oxidoreductase activity"/>
    <property type="evidence" value="ECO:0007669"/>
    <property type="project" value="UniProtKB-KW"/>
</dbReference>
<dbReference type="InterPro" id="IPR020843">
    <property type="entry name" value="ER"/>
</dbReference>
<dbReference type="InterPro" id="IPR013968">
    <property type="entry name" value="PKS_KR"/>
</dbReference>
<dbReference type="InterPro" id="IPR020807">
    <property type="entry name" value="PKS_DH"/>
</dbReference>
<evidence type="ECO:0000256" key="5">
    <source>
        <dbReference type="ARBA" id="ARBA00023268"/>
    </source>
</evidence>
<dbReference type="InterPro" id="IPR032821">
    <property type="entry name" value="PKS_assoc"/>
</dbReference>
<dbReference type="Pfam" id="PF21089">
    <property type="entry name" value="PKS_DH_N"/>
    <property type="match status" value="1"/>
</dbReference>
<dbReference type="PROSITE" id="PS52019">
    <property type="entry name" value="PKS_MFAS_DH"/>
    <property type="match status" value="1"/>
</dbReference>
<dbReference type="PROSITE" id="PS00012">
    <property type="entry name" value="PHOSPHOPANTETHEINE"/>
    <property type="match status" value="1"/>
</dbReference>
<dbReference type="Pfam" id="PF08659">
    <property type="entry name" value="KR"/>
    <property type="match status" value="1"/>
</dbReference>
<dbReference type="InterPro" id="IPR009081">
    <property type="entry name" value="PP-bd_ACP"/>
</dbReference>
<dbReference type="PANTHER" id="PTHR43775">
    <property type="entry name" value="FATTY ACID SYNTHASE"/>
    <property type="match status" value="1"/>
</dbReference>
<evidence type="ECO:0000259" key="8">
    <source>
        <dbReference type="PROSITE" id="PS52004"/>
    </source>
</evidence>
<dbReference type="Gene3D" id="3.10.129.110">
    <property type="entry name" value="Polyketide synthase dehydratase"/>
    <property type="match status" value="1"/>
</dbReference>
<dbReference type="PROSITE" id="PS52004">
    <property type="entry name" value="KS3_2"/>
    <property type="match status" value="1"/>
</dbReference>
<dbReference type="Pfam" id="PF14765">
    <property type="entry name" value="PS-DH"/>
    <property type="match status" value="1"/>
</dbReference>
<dbReference type="SUPFAM" id="SSF55048">
    <property type="entry name" value="Probable ACP-binding domain of malonyl-CoA ACP transacylase"/>
    <property type="match status" value="1"/>
</dbReference>
<evidence type="ECO:0000313" key="10">
    <source>
        <dbReference type="EMBL" id="KAF3072897.1"/>
    </source>
</evidence>
<organism evidence="10 11">
    <name type="scientific">Trichoderma lentiforme</name>
    <dbReference type="NCBI Taxonomy" id="1567552"/>
    <lineage>
        <taxon>Eukaryota</taxon>
        <taxon>Fungi</taxon>
        <taxon>Dikarya</taxon>
        <taxon>Ascomycota</taxon>
        <taxon>Pezizomycotina</taxon>
        <taxon>Sordariomycetes</taxon>
        <taxon>Hypocreomycetidae</taxon>
        <taxon>Hypocreales</taxon>
        <taxon>Hypocreaceae</taxon>
        <taxon>Trichoderma</taxon>
    </lineage>
</organism>
<dbReference type="SMART" id="SM00826">
    <property type="entry name" value="PKS_DH"/>
    <property type="match status" value="1"/>
</dbReference>
<dbReference type="Pfam" id="PF02801">
    <property type="entry name" value="Ketoacyl-synt_C"/>
    <property type="match status" value="1"/>
</dbReference>
<name>A0A9P4XJ68_9HYPO</name>
<feature type="domain" description="Carrier" evidence="7">
    <location>
        <begin position="2321"/>
        <end position="2399"/>
    </location>
</feature>
<dbReference type="Proteomes" id="UP000801864">
    <property type="component" value="Unassembled WGS sequence"/>
</dbReference>
<accession>A0A9P4XJ68</accession>
<dbReference type="InterPro" id="IPR001227">
    <property type="entry name" value="Ac_transferase_dom_sf"/>
</dbReference>
<gene>
    <name evidence="10" type="ORF">CFAM422_004575</name>
</gene>
<dbReference type="Gene3D" id="1.10.1200.10">
    <property type="entry name" value="ACP-like"/>
    <property type="match status" value="1"/>
</dbReference>
<feature type="domain" description="PKS/mFAS DH" evidence="9">
    <location>
        <begin position="966"/>
        <end position="1272"/>
    </location>
</feature>
<sequence length="2407" mass="262766">MPESPRKEGQNVGSSVVDDIAIVGLALRFPGDATSPQKLWDVLERKESQWSEFPKDRLNIDGYYHPSNQRLGSLSFRGGHFLKDDISAFDAPVRTPESETEVEHTLIRITQFFSIPTEEANAVDPQQRMLLEVSYEALENAGIRKEDIDGSDAAVYVGSFVKDYEYISLRDQNWGPKYAATGNGIAIMSNRISYFLNLHGPSMTVDTGCSSSLIAVHLAAQSLRTGETSLALAAGTGMILSPETMLPMTALNFLSPDGKCFTFDSRANGYGRGEGIGVVVMKRLTDAIRDNDTIHAVMRASNINQDGRTKGITFPSGDAQVANIRAVYDSAGLDFAQTGYIECHGTGTQAGDWQELQAISQSIASVRTVDNPIMVGSIKTNIGHLEGAAGIAGLIKGVLALERGRVPPNINFAKGNPKIDFKNWKVKVATEVTDWPIDGIRRVSVNSFGFGGSNAHVVIDEAPGYLALKGLNANHSSTDVIPPSKTGVSAEKKLEARLFCYSANDNAGVVRVMRSHLQFLESIQRDAGDSFLNYSYTLGCRRSNLEWKGFIIAESAPDLMAKIQLFDSSHLARSSSKKQHKLGFVFCGQGAQWAKMGADLMSFNVYSASLKEASCFLQIVLGSRFDLLKEILRGGEDTRISDPEISQPATTALQVALVDLLKSFDIQPKYVLGHSSGEIAAAYASGAISRYDAWRIAYYRGLAAASIPFRASKLKGGMMVVGMSTEEVSAYLARINKSAQIACINSPRSITISGQAEAIEFIAQDLRQKNIFNRVLNVKVAYHSSHMKLVEDDYVAALDEIVSSDCFEGVRMFSSVTGKEVMGSELNAKYWADNMVSPVQYVGVVQSLMNLPPDDLPDALIELSPSAVLRSPTADVLATISSAASPAYYSALERKKNGCITIFDLVGKLWSKGYPVNMKNVVSKGHEQESLRCLSNLPSYVWNHTKKYWHETDMSRENRLREYPRMDLIGYRVSDSIASFEPIWRGFLRISENPWIQDHQVQKTIVYPAAGMVSMVLEGARQLSKDNQNLLGYELVNMSIEKAMTIPNTAYGLEVSLSMKKDPTSTDSHDKIGIRSFVIYSRTQGRSWDRHASGSLRFHYKVGNWQTAFQSYEGRQSTMSEICKKAIIPRQLYEHLDSIGMNYGPLFQNITEVRKCDGHCVSRIKIPDTKAKMPCKFEYPHLLHPTTLDSMIQTLLAIQPSPMVPVSIKSLFVAANLGGAESGADFTGYSSVSTTGIRNAEATIVMKQASLDQAYVVIEGLSLTALPHPSPEEGGYLPSNRNLCSQIMWKEDATFVRPSSYTEQVAILAHKYPGLSILQIGGGYELSLATLAAVSSDPDATPQLLRYTILEADGDDTASRILSYSKGTSLQPFIEAISDFSSINNDYHLIVACTSAQTDIDLLKTKLKADGVLLEQVIDPGSKKRQICEVKITSKIGNAQAITNNHLMRDDEDSVDFIEGDVQILLKAHRHNQLSRLINPVVIITSKEVGSEVQNFITAINRIKETRKIPFTISSIAVDEAVEDPTAIDGKTVISLLEFSGLVSRDCSIFEWQKEDFDAFRVIQKRADRVFWVTRGALMGCENPRGSPIVGLCRTLISEDALNSIVNFDLGSKSKLDDPTVIDNVLRLLDATFGSKLGSLQDTEFAEEDGRIYIPRLKTLRSLNRIIEGKALTGKVSQKPFANNLGLQLTIETPGISEDNLFFIKSELPKLGADEVEIAFKEAPLSMLDLEVVLGRSQESTIGADIRGKITRVGSEVRGLAAGDNVVALVADGSIKSLVRVKSQFVKRVATDMVPSFLVSAYFALIHIGRVKRGRKVLIHNGASAFGLTAIDMALAIGAEIFATIVGPEADRQREILERHGVSGEHILEADSGLFVAALLGATDGNGVDCLFNPTLDTFDVQFDCVRKCGSIIQFGSKSSTPISGRIPSTSITVSNWNLHELLREDPDFVAELLDRATQFTQTVGFKPSPYVELKKVFDIGDLKDGLLYLQQTPHIGFISLSMAKDGSSTISVLNDDVTKSLEESLESDGTYLLTGGLGGLGRSIAELLVNNGARHLAFVSRSGASSDVAKAFLKDLQSRGIDAKAFSVDICNKSKLDCLIKDVISLDMPSIRGVFQCAAVLRDSVFSNMTFDDWDTAIKVKTLGSWNLYHSISAEGHDPFYVFLASSSGIIGNRGQANYAAGNCFQDSFARYLQRHGERAVAIDLGPVLGAGMLAENEDILDTLRSNGFFGIPHEDFLTIVKHAIMGEITPGVPIPPQITVAVGTGGMNDQINAADPYWTRTALYSYLNLVDIAPPNLLAGSEASNKDMRTMLVSAKSFEEATVIVRDGLSIMLSKAMNMLPSEIDMNKSLNAYGVDSLVAVTIRNWILNNCSVQFSVFEILSDSPITEMANTIAAKGSYGGVGTE</sequence>
<dbReference type="InterPro" id="IPR042104">
    <property type="entry name" value="PKS_dehydratase_sf"/>
</dbReference>
<dbReference type="SMART" id="SM00827">
    <property type="entry name" value="PKS_AT"/>
    <property type="match status" value="1"/>
</dbReference>
<evidence type="ECO:0000256" key="4">
    <source>
        <dbReference type="ARBA" id="ARBA00023002"/>
    </source>
</evidence>
<dbReference type="InterPro" id="IPR011032">
    <property type="entry name" value="GroES-like_sf"/>
</dbReference>
<dbReference type="SMART" id="SM00822">
    <property type="entry name" value="PKS_KR"/>
    <property type="match status" value="1"/>
</dbReference>
<dbReference type="InterPro" id="IPR036291">
    <property type="entry name" value="NAD(P)-bd_dom_sf"/>
</dbReference>
<evidence type="ECO:0000256" key="1">
    <source>
        <dbReference type="ARBA" id="ARBA00022450"/>
    </source>
</evidence>
<keyword evidence="2" id="KW-0597">Phosphoprotein</keyword>
<dbReference type="InterPro" id="IPR020841">
    <property type="entry name" value="PKS_Beta-ketoAc_synthase_dom"/>
</dbReference>
<evidence type="ECO:0000259" key="9">
    <source>
        <dbReference type="PROSITE" id="PS52019"/>
    </source>
</evidence>
<dbReference type="CDD" id="cd05274">
    <property type="entry name" value="KR_FAS_SDR_x"/>
    <property type="match status" value="1"/>
</dbReference>
<dbReference type="InterPro" id="IPR014030">
    <property type="entry name" value="Ketoacyl_synth_N"/>
</dbReference>
<feature type="domain" description="Ketosynthase family 3 (KS3)" evidence="8">
    <location>
        <begin position="17"/>
        <end position="461"/>
    </location>
</feature>
<dbReference type="InterPro" id="IPR049900">
    <property type="entry name" value="PKS_mFAS_DH"/>
</dbReference>
<dbReference type="GO" id="GO:0004312">
    <property type="term" value="F:fatty acid synthase activity"/>
    <property type="evidence" value="ECO:0007669"/>
    <property type="project" value="TreeGrafter"/>
</dbReference>
<dbReference type="InterPro" id="IPR018201">
    <property type="entry name" value="Ketoacyl_synth_AS"/>
</dbReference>
<dbReference type="InterPro" id="IPR016036">
    <property type="entry name" value="Malonyl_transacylase_ACP-bd"/>
</dbReference>
<keyword evidence="5" id="KW-0511">Multifunctional enzyme</keyword>
<dbReference type="InterPro" id="IPR049552">
    <property type="entry name" value="PKS_DH_N"/>
</dbReference>
<dbReference type="InterPro" id="IPR016035">
    <property type="entry name" value="Acyl_Trfase/lysoPLipase"/>
</dbReference>
<dbReference type="InterPro" id="IPR006162">
    <property type="entry name" value="Ppantetheine_attach_site"/>
</dbReference>
<dbReference type="GO" id="GO:0004315">
    <property type="term" value="F:3-oxoacyl-[acyl-carrier-protein] synthase activity"/>
    <property type="evidence" value="ECO:0007669"/>
    <property type="project" value="InterPro"/>
</dbReference>
<dbReference type="PROSITE" id="PS00606">
    <property type="entry name" value="KS3_1"/>
    <property type="match status" value="1"/>
</dbReference>
<dbReference type="InterPro" id="IPR049551">
    <property type="entry name" value="PKS_DH_C"/>
</dbReference>
<dbReference type="SUPFAM" id="SSF52151">
    <property type="entry name" value="FabD/lysophospholipase-like"/>
    <property type="match status" value="1"/>
</dbReference>
<protein>
    <submittedName>
        <fullName evidence="10">Compactin diketide synthase mokB</fullName>
    </submittedName>
</protein>
<keyword evidence="3" id="KW-0808">Transferase</keyword>
<dbReference type="PROSITE" id="PS50075">
    <property type="entry name" value="CARRIER"/>
    <property type="match status" value="1"/>
</dbReference>
<reference evidence="10 11" key="1">
    <citation type="submission" date="2018-06" db="EMBL/GenBank/DDBJ databases">
        <title>Genome analysis of cellulolytic fungus Trichoderma lentiforme CFAM-422.</title>
        <authorList>
            <person name="Steindorff A.S."/>
            <person name="Formighieri E.F."/>
            <person name="Midorikawa G.E.O."/>
            <person name="Tamietti M.S."/>
            <person name="Ramos E.Z."/>
            <person name="Silva A.S."/>
            <person name="Bon E.P.S."/>
            <person name="Mendes T.D."/>
            <person name="Damaso M.C.T."/>
            <person name="Favaro L.C.L."/>
        </authorList>
    </citation>
    <scope>NUCLEOTIDE SEQUENCE [LARGE SCALE GENOMIC DNA]</scope>
    <source>
        <strain evidence="10 11">CFAM-422</strain>
    </source>
</reference>
<dbReference type="CDD" id="cd05195">
    <property type="entry name" value="enoyl_red"/>
    <property type="match status" value="1"/>
</dbReference>
<dbReference type="InterPro" id="IPR057326">
    <property type="entry name" value="KR_dom"/>
</dbReference>
<dbReference type="InterPro" id="IPR014031">
    <property type="entry name" value="Ketoacyl_synth_C"/>
</dbReference>
<comment type="caution">
    <text evidence="10">The sequence shown here is derived from an EMBL/GenBank/DDBJ whole genome shotgun (WGS) entry which is preliminary data.</text>
</comment>
<evidence type="ECO:0000256" key="3">
    <source>
        <dbReference type="ARBA" id="ARBA00022679"/>
    </source>
</evidence>
<dbReference type="SMART" id="SM00829">
    <property type="entry name" value="PKS_ER"/>
    <property type="match status" value="1"/>
</dbReference>
<dbReference type="EMBL" id="QLNT01000007">
    <property type="protein sequence ID" value="KAF3072897.1"/>
    <property type="molecule type" value="Genomic_DNA"/>
</dbReference>
<evidence type="ECO:0000313" key="11">
    <source>
        <dbReference type="Proteomes" id="UP000801864"/>
    </source>
</evidence>
<dbReference type="GO" id="GO:0006633">
    <property type="term" value="P:fatty acid biosynthetic process"/>
    <property type="evidence" value="ECO:0007669"/>
    <property type="project" value="InterPro"/>
</dbReference>
<evidence type="ECO:0000256" key="2">
    <source>
        <dbReference type="ARBA" id="ARBA00022553"/>
    </source>
</evidence>
<dbReference type="SUPFAM" id="SSF50129">
    <property type="entry name" value="GroES-like"/>
    <property type="match status" value="1"/>
</dbReference>
<dbReference type="GO" id="GO:0044550">
    <property type="term" value="P:secondary metabolite biosynthetic process"/>
    <property type="evidence" value="ECO:0007669"/>
    <property type="project" value="TreeGrafter"/>
</dbReference>
<evidence type="ECO:0000256" key="6">
    <source>
        <dbReference type="PROSITE-ProRule" id="PRU01363"/>
    </source>
</evidence>
<dbReference type="Pfam" id="PF23297">
    <property type="entry name" value="ACP_SdgA_C"/>
    <property type="match status" value="1"/>
</dbReference>
<keyword evidence="1" id="KW-0596">Phosphopantetheine</keyword>